<keyword evidence="4" id="KW-1185">Reference proteome</keyword>
<comment type="caution">
    <text evidence="3">The sequence shown here is derived from an EMBL/GenBank/DDBJ whole genome shotgun (WGS) entry which is preliminary data.</text>
</comment>
<dbReference type="InterPro" id="IPR001638">
    <property type="entry name" value="Solute-binding_3/MltF_N"/>
</dbReference>
<proteinExistence type="predicted"/>
<dbReference type="EMBL" id="JAYDYW010000007">
    <property type="protein sequence ID" value="MEE1674195.1"/>
    <property type="molecule type" value="Genomic_DNA"/>
</dbReference>
<sequence length="255" mass="27971">MALKFLIAMIIFICSSGLSAKHSGDFYRFYALNSKPAGFQEEGETKGYYVDILKLIALSLAVDDAKVAVVPYPRIINELLYNEQGVVISCLFPNKKFDGLVHQPVAVASFQTAVVSLAQNPFTWDSLEGKRVASLRGASKVYGQRLYDAAELGQVTMLSASNYPQALKLLKIGRIDGFAGNLGLISNLAQEMDIELAQPAHLNTTQSYITISIAPDTANAEQILQDIALNVQQLLERGEIQDIVESYLPKAIQER</sequence>
<evidence type="ECO:0000313" key="3">
    <source>
        <dbReference type="EMBL" id="MEE1674195.1"/>
    </source>
</evidence>
<gene>
    <name evidence="3" type="ORF">SNR37_003631</name>
</gene>
<accession>A0ABU7G4I1</accession>
<keyword evidence="1" id="KW-0732">Signal</keyword>
<dbReference type="Proteomes" id="UP001310248">
    <property type="component" value="Unassembled WGS sequence"/>
</dbReference>
<reference evidence="4" key="1">
    <citation type="submission" date="2023-07" db="EMBL/GenBank/DDBJ databases">
        <title>Draft genome sequence of Agarivorans aestuarii strain ZMCS4, a CAZymes producing bacteria isolated from the marine brown algae Clodostephus spongiosus.</title>
        <authorList>
            <person name="Lorente B."/>
            <person name="Cabral C."/>
            <person name="Frias J."/>
            <person name="Faria J."/>
            <person name="Toubarro D."/>
        </authorList>
    </citation>
    <scope>NUCLEOTIDE SEQUENCE [LARGE SCALE GENOMIC DNA]</scope>
    <source>
        <strain evidence="4">ZMCS4</strain>
    </source>
</reference>
<evidence type="ECO:0000313" key="4">
    <source>
        <dbReference type="Proteomes" id="UP001310248"/>
    </source>
</evidence>
<dbReference type="SUPFAM" id="SSF53850">
    <property type="entry name" value="Periplasmic binding protein-like II"/>
    <property type="match status" value="1"/>
</dbReference>
<dbReference type="Gene3D" id="3.40.190.10">
    <property type="entry name" value="Periplasmic binding protein-like II"/>
    <property type="match status" value="2"/>
</dbReference>
<protein>
    <submittedName>
        <fullName evidence="3">Transporter substrate-binding domain-containing protein</fullName>
    </submittedName>
</protein>
<evidence type="ECO:0000256" key="1">
    <source>
        <dbReference type="SAM" id="SignalP"/>
    </source>
</evidence>
<organism evidence="3 4">
    <name type="scientific">Agarivorans aestuarii</name>
    <dbReference type="NCBI Taxonomy" id="1563703"/>
    <lineage>
        <taxon>Bacteria</taxon>
        <taxon>Pseudomonadati</taxon>
        <taxon>Pseudomonadota</taxon>
        <taxon>Gammaproteobacteria</taxon>
        <taxon>Alteromonadales</taxon>
        <taxon>Alteromonadaceae</taxon>
        <taxon>Agarivorans</taxon>
    </lineage>
</organism>
<feature type="domain" description="Solute-binding protein family 3/N-terminal" evidence="2">
    <location>
        <begin position="26"/>
        <end position="251"/>
    </location>
</feature>
<dbReference type="SMART" id="SM00062">
    <property type="entry name" value="PBPb"/>
    <property type="match status" value="1"/>
</dbReference>
<evidence type="ECO:0000259" key="2">
    <source>
        <dbReference type="SMART" id="SM00062"/>
    </source>
</evidence>
<feature type="chain" id="PRO_5046197853" evidence="1">
    <location>
        <begin position="21"/>
        <end position="255"/>
    </location>
</feature>
<feature type="signal peptide" evidence="1">
    <location>
        <begin position="1"/>
        <end position="20"/>
    </location>
</feature>
<name>A0ABU7G4I1_9ALTE</name>
<dbReference type="RefSeq" id="WP_329775362.1">
    <property type="nucleotide sequence ID" value="NZ_JAYDYW010000007.1"/>
</dbReference>